<dbReference type="Pfam" id="PF05209">
    <property type="entry name" value="MinC_N"/>
    <property type="match status" value="1"/>
</dbReference>
<dbReference type="InterPro" id="IPR007874">
    <property type="entry name" value="MinC_N"/>
</dbReference>
<evidence type="ECO:0000259" key="9">
    <source>
        <dbReference type="Pfam" id="PF05209"/>
    </source>
</evidence>
<comment type="similarity">
    <text evidence="1 6">Belongs to the MinC family.</text>
</comment>
<organism evidence="10 11">
    <name type="scientific">Borborobacter arsenicus</name>
    <dbReference type="NCBI Taxonomy" id="1851146"/>
    <lineage>
        <taxon>Bacteria</taxon>
        <taxon>Pseudomonadati</taxon>
        <taxon>Pseudomonadota</taxon>
        <taxon>Alphaproteobacteria</taxon>
        <taxon>Hyphomicrobiales</taxon>
        <taxon>Phyllobacteriaceae</taxon>
        <taxon>Borborobacter</taxon>
    </lineage>
</organism>
<evidence type="ECO:0000313" key="11">
    <source>
        <dbReference type="Proteomes" id="UP000281647"/>
    </source>
</evidence>
<dbReference type="InterPro" id="IPR016098">
    <property type="entry name" value="CAP/MinC_C"/>
</dbReference>
<feature type="domain" description="Septum formation inhibitor MinC C-terminal" evidence="8">
    <location>
        <begin position="141"/>
        <end position="240"/>
    </location>
</feature>
<dbReference type="GO" id="GO:0051302">
    <property type="term" value="P:regulation of cell division"/>
    <property type="evidence" value="ECO:0007669"/>
    <property type="project" value="InterPro"/>
</dbReference>
<dbReference type="OrthoDB" id="9794530at2"/>
<keyword evidence="3 6" id="KW-0717">Septation</keyword>
<dbReference type="NCBIfam" id="TIGR01222">
    <property type="entry name" value="minC"/>
    <property type="match status" value="1"/>
</dbReference>
<evidence type="ECO:0000256" key="5">
    <source>
        <dbReference type="ARBA" id="ARBA00025606"/>
    </source>
</evidence>
<evidence type="ECO:0000259" key="8">
    <source>
        <dbReference type="Pfam" id="PF03775"/>
    </source>
</evidence>
<feature type="compositionally biased region" description="Polar residues" evidence="7">
    <location>
        <begin position="119"/>
        <end position="128"/>
    </location>
</feature>
<evidence type="ECO:0000313" key="10">
    <source>
        <dbReference type="EMBL" id="RUM99150.1"/>
    </source>
</evidence>
<evidence type="ECO:0000256" key="1">
    <source>
        <dbReference type="ARBA" id="ARBA00006291"/>
    </source>
</evidence>
<dbReference type="PANTHER" id="PTHR34108">
    <property type="entry name" value="SEPTUM SITE-DETERMINING PROTEIN MINC"/>
    <property type="match status" value="1"/>
</dbReference>
<dbReference type="InterPro" id="IPR036145">
    <property type="entry name" value="MinC_C_sf"/>
</dbReference>
<gene>
    <name evidence="6 10" type="primary">minC</name>
    <name evidence="10" type="ORF">EET67_04770</name>
</gene>
<dbReference type="EMBL" id="RKST01000003">
    <property type="protein sequence ID" value="RUM99150.1"/>
    <property type="molecule type" value="Genomic_DNA"/>
</dbReference>
<keyword evidence="4 6" id="KW-0131">Cell cycle</keyword>
<name>A0A432VAH9_9HYPH</name>
<dbReference type="Gene3D" id="3.30.70.260">
    <property type="match status" value="1"/>
</dbReference>
<evidence type="ECO:0000256" key="2">
    <source>
        <dbReference type="ARBA" id="ARBA00022618"/>
    </source>
</evidence>
<dbReference type="HAMAP" id="MF_00267">
    <property type="entry name" value="MinC"/>
    <property type="match status" value="1"/>
</dbReference>
<comment type="caution">
    <text evidence="10">The sequence shown here is derived from an EMBL/GenBank/DDBJ whole genome shotgun (WGS) entry which is preliminary data.</text>
</comment>
<dbReference type="InterPro" id="IPR005526">
    <property type="entry name" value="Septum_form_inhib_MinC_C"/>
</dbReference>
<evidence type="ECO:0000256" key="6">
    <source>
        <dbReference type="HAMAP-Rule" id="MF_00267"/>
    </source>
</evidence>
<keyword evidence="2 6" id="KW-0132">Cell division</keyword>
<dbReference type="Proteomes" id="UP000281647">
    <property type="component" value="Unassembled WGS sequence"/>
</dbReference>
<accession>A0A432VAH9</accession>
<reference evidence="10 11" key="1">
    <citation type="submission" date="2018-11" db="EMBL/GenBank/DDBJ databases">
        <title>Pseudaminobacter arsenicus sp. nov., an arsenic-resistant bacterium isolated from arsenic-rich aquifers.</title>
        <authorList>
            <person name="Mu Y."/>
        </authorList>
    </citation>
    <scope>NUCLEOTIDE SEQUENCE [LARGE SCALE GENOMIC DNA]</scope>
    <source>
        <strain evidence="10 11">CB3</strain>
    </source>
</reference>
<evidence type="ECO:0000256" key="3">
    <source>
        <dbReference type="ARBA" id="ARBA00023210"/>
    </source>
</evidence>
<keyword evidence="11" id="KW-1185">Reference proteome</keyword>
<dbReference type="SUPFAM" id="SSF63848">
    <property type="entry name" value="Cell-division inhibitor MinC, C-terminal domain"/>
    <property type="match status" value="1"/>
</dbReference>
<proteinExistence type="inferred from homology"/>
<protein>
    <recommendedName>
        <fullName evidence="6">Probable septum site-determining protein MinC</fullName>
    </recommendedName>
</protein>
<evidence type="ECO:0000256" key="7">
    <source>
        <dbReference type="SAM" id="MobiDB-lite"/>
    </source>
</evidence>
<feature type="region of interest" description="Disordered" evidence="7">
    <location>
        <begin position="91"/>
        <end position="134"/>
    </location>
</feature>
<dbReference type="InterPro" id="IPR013033">
    <property type="entry name" value="MinC"/>
</dbReference>
<dbReference type="AlphaFoldDB" id="A0A432VAH9"/>
<feature type="domain" description="Septum formation inhibitor MinC N-terminal" evidence="9">
    <location>
        <begin position="11"/>
        <end position="74"/>
    </location>
</feature>
<comment type="function">
    <text evidence="5 6">Cell division inhibitor that blocks the formation of polar Z ring septums. Rapidly oscillates between the poles of the cell to destabilize FtsZ filaments that have formed before they mature into polar Z rings. Prevents FtsZ polymerization.</text>
</comment>
<dbReference type="RefSeq" id="WP_128624673.1">
    <property type="nucleotide sequence ID" value="NZ_ML133508.1"/>
</dbReference>
<dbReference type="GO" id="GO:1901891">
    <property type="term" value="P:regulation of cell septum assembly"/>
    <property type="evidence" value="ECO:0007669"/>
    <property type="project" value="InterPro"/>
</dbReference>
<sequence length="245" mass="26177">MNHVLTQPRPIRLKGRSFLALALTPELPFEDWLARLDDLAARSAGFFLRRPVVLDVDGLDIDRSELRALVNQLGARNVRIMGIEGARPSLLGSDLPPAMTDGRPASDFEAPVADDEDNGSATTESTVPSDPLPVKATPSIIVTQPVRSGQSLFFPEGDITVVGSVASGAEVVAGGSIHIYGTLRGRAMAGTTGNAMARIFCRKLEAELIAIDGFYKTAEDMEPNLRGKAVQIWLEGEAIKAETLG</sequence>
<dbReference type="Pfam" id="PF03775">
    <property type="entry name" value="MinC_C"/>
    <property type="match status" value="1"/>
</dbReference>
<evidence type="ECO:0000256" key="4">
    <source>
        <dbReference type="ARBA" id="ARBA00023306"/>
    </source>
</evidence>
<dbReference type="PANTHER" id="PTHR34108:SF1">
    <property type="entry name" value="SEPTUM SITE-DETERMINING PROTEIN MINC"/>
    <property type="match status" value="1"/>
</dbReference>
<dbReference type="GO" id="GO:0000902">
    <property type="term" value="P:cell morphogenesis"/>
    <property type="evidence" value="ECO:0007669"/>
    <property type="project" value="InterPro"/>
</dbReference>
<dbReference type="Gene3D" id="2.160.20.70">
    <property type="match status" value="1"/>
</dbReference>
<comment type="subunit">
    <text evidence="6">Interacts with MinD and FtsZ.</text>
</comment>
<dbReference type="GO" id="GO:0000917">
    <property type="term" value="P:division septum assembly"/>
    <property type="evidence" value="ECO:0007669"/>
    <property type="project" value="UniProtKB-KW"/>
</dbReference>